<keyword evidence="3" id="KW-1185">Reference proteome</keyword>
<evidence type="ECO:0000256" key="1">
    <source>
        <dbReference type="SAM" id="SignalP"/>
    </source>
</evidence>
<protein>
    <submittedName>
        <fullName evidence="2">Uncharacterized protein</fullName>
    </submittedName>
</protein>
<accession>A0ABY4KBP7</accession>
<evidence type="ECO:0000313" key="2">
    <source>
        <dbReference type="EMBL" id="UPQ77715.1"/>
    </source>
</evidence>
<evidence type="ECO:0000313" key="3">
    <source>
        <dbReference type="Proteomes" id="UP000830583"/>
    </source>
</evidence>
<proteinExistence type="predicted"/>
<dbReference type="EMBL" id="CP096205">
    <property type="protein sequence ID" value="UPQ77715.1"/>
    <property type="molecule type" value="Genomic_DNA"/>
</dbReference>
<gene>
    <name evidence="2" type="ORF">M0M57_08715</name>
</gene>
<organism evidence="2 3">
    <name type="scientific">Flavobacterium azooxidireducens</name>
    <dbReference type="NCBI Taxonomy" id="1871076"/>
    <lineage>
        <taxon>Bacteria</taxon>
        <taxon>Pseudomonadati</taxon>
        <taxon>Bacteroidota</taxon>
        <taxon>Flavobacteriia</taxon>
        <taxon>Flavobacteriales</taxon>
        <taxon>Flavobacteriaceae</taxon>
        <taxon>Flavobacterium</taxon>
    </lineage>
</organism>
<reference evidence="2" key="1">
    <citation type="submission" date="2022-04" db="EMBL/GenBank/DDBJ databases">
        <title>Consumption of N2O by Flavobacterium azooxidireducens sp. nov. isolated from Decomposing Leaf Litter of Phragmites australis (Cav.).</title>
        <authorList>
            <person name="Behrendt U."/>
            <person name="Spanner T."/>
            <person name="Augustin J."/>
            <person name="Horn M.A."/>
            <person name="Kolb S."/>
            <person name="Ulrich A."/>
        </authorList>
    </citation>
    <scope>NUCLEOTIDE SEQUENCE</scope>
    <source>
        <strain evidence="2">IGB 4-14</strain>
    </source>
</reference>
<name>A0ABY4KBP7_9FLAO</name>
<dbReference type="Proteomes" id="UP000830583">
    <property type="component" value="Chromosome"/>
</dbReference>
<feature type="chain" id="PRO_5045975090" evidence="1">
    <location>
        <begin position="22"/>
        <end position="226"/>
    </location>
</feature>
<feature type="signal peptide" evidence="1">
    <location>
        <begin position="1"/>
        <end position="21"/>
    </location>
</feature>
<dbReference type="PROSITE" id="PS51257">
    <property type="entry name" value="PROKAR_LIPOPROTEIN"/>
    <property type="match status" value="1"/>
</dbReference>
<sequence length="226" mass="25585">MKNYIKTLVFFLSIISMISCSDDDSSTTETFDITEYIIIGKSYYNLPCIIAFSTNGKATIVNPEGVSENFYSFDGTSLLIDGLGIAEIENAEIIDYDIVEGYEFNKAKLVHTSGNNDLKGKKYSGTVLSNYNITYHYGNYAGEPKDFTIQFHSNEDKFGSSVTNNSDTIVLNKEYTPLGNSAGYNYIPNQRLEIFYIENNELIFFSKIFYYPGIDEFMWSDNLTAE</sequence>
<keyword evidence="1" id="KW-0732">Signal</keyword>
<dbReference type="RefSeq" id="WP_248432628.1">
    <property type="nucleotide sequence ID" value="NZ_CP096205.1"/>
</dbReference>